<sequence length="203" mass="23046">MSLTVESIMEIPKENLSPFSAALGPEDVAQLVSWLSRKEDDIRYRTFLLLQEKSRLDNSVYPYFQAFCEKLGSENSYQRSLGVMLIAENVQWDTESKMREVLPAYLKILYDEKPITVRQCVGSLGIIVKAAPAYGEKISRALLMYDVMSVRETMRKLILLDIVTVLAEIRKVYSDPKIDAYLLSALSGEILDSKAKKALQKLL</sequence>
<reference evidence="1" key="1">
    <citation type="submission" date="2019-08" db="EMBL/GenBank/DDBJ databases">
        <authorList>
            <person name="Kucharzyk K."/>
            <person name="Murdoch R.W."/>
            <person name="Higgins S."/>
            <person name="Loffler F."/>
        </authorList>
    </citation>
    <scope>NUCLEOTIDE SEQUENCE</scope>
</reference>
<name>A0A645AV23_9ZZZZ</name>
<comment type="caution">
    <text evidence="1">The sequence shown here is derived from an EMBL/GenBank/DDBJ whole genome shotgun (WGS) entry which is preliminary data.</text>
</comment>
<accession>A0A645AV23</accession>
<protein>
    <recommendedName>
        <fullName evidence="2">HEAT repeat domain-containing protein</fullName>
    </recommendedName>
</protein>
<organism evidence="1">
    <name type="scientific">bioreactor metagenome</name>
    <dbReference type="NCBI Taxonomy" id="1076179"/>
    <lineage>
        <taxon>unclassified sequences</taxon>
        <taxon>metagenomes</taxon>
        <taxon>ecological metagenomes</taxon>
    </lineage>
</organism>
<dbReference type="InterPro" id="IPR016024">
    <property type="entry name" value="ARM-type_fold"/>
</dbReference>
<evidence type="ECO:0000313" key="1">
    <source>
        <dbReference type="EMBL" id="MPM56967.1"/>
    </source>
</evidence>
<dbReference type="AlphaFoldDB" id="A0A645AV23"/>
<dbReference type="EMBL" id="VSSQ01016020">
    <property type="protein sequence ID" value="MPM56967.1"/>
    <property type="molecule type" value="Genomic_DNA"/>
</dbReference>
<proteinExistence type="predicted"/>
<evidence type="ECO:0008006" key="2">
    <source>
        <dbReference type="Google" id="ProtNLM"/>
    </source>
</evidence>
<gene>
    <name evidence="1" type="ORF">SDC9_103784</name>
</gene>
<dbReference type="SUPFAM" id="SSF48371">
    <property type="entry name" value="ARM repeat"/>
    <property type="match status" value="1"/>
</dbReference>